<comment type="subunit">
    <text evidence="7">Homodimer.</text>
</comment>
<evidence type="ECO:0000256" key="7">
    <source>
        <dbReference type="PIRNR" id="PIRNR036427"/>
    </source>
</evidence>
<evidence type="ECO:0000256" key="3">
    <source>
        <dbReference type="ARBA" id="ARBA00022573"/>
    </source>
</evidence>
<comment type="pathway">
    <text evidence="1">Cofactor biosynthesis; adenosylcobalamin biosynthesis.</text>
</comment>
<dbReference type="InterPro" id="IPR035996">
    <property type="entry name" value="4pyrrol_Methylase_sf"/>
</dbReference>
<dbReference type="NCBIfam" id="TIGR01467">
    <property type="entry name" value="cobI_cbiL"/>
    <property type="match status" value="1"/>
</dbReference>
<dbReference type="PANTHER" id="PTHR43467:SF2">
    <property type="entry name" value="COBALT-PRECORRIN-2 C(20)-METHYLTRANSFERASE"/>
    <property type="match status" value="1"/>
</dbReference>
<comment type="catalytic activity">
    <reaction evidence="7">
        <text>precorrin-2 + S-adenosyl-L-methionine = precorrin-3A + S-adenosyl-L-homocysteine + H(+)</text>
        <dbReference type="Rhea" id="RHEA:16841"/>
        <dbReference type="ChEBI" id="CHEBI:15378"/>
        <dbReference type="ChEBI" id="CHEBI:57856"/>
        <dbReference type="ChEBI" id="CHEBI:58561"/>
        <dbReference type="ChEBI" id="CHEBI:58827"/>
        <dbReference type="ChEBI" id="CHEBI:59789"/>
        <dbReference type="EC" id="2.1.1.130"/>
    </reaction>
</comment>
<evidence type="ECO:0000313" key="10">
    <source>
        <dbReference type="Proteomes" id="UP000217999"/>
    </source>
</evidence>
<dbReference type="PANTHER" id="PTHR43467">
    <property type="entry name" value="COBALT-PRECORRIN-2 C(20)-METHYLTRANSFERASE"/>
    <property type="match status" value="1"/>
</dbReference>
<evidence type="ECO:0000259" key="8">
    <source>
        <dbReference type="Pfam" id="PF00590"/>
    </source>
</evidence>
<dbReference type="EC" id="2.1.1.130" evidence="7"/>
<evidence type="ECO:0000256" key="6">
    <source>
        <dbReference type="ARBA" id="ARBA00022691"/>
    </source>
</evidence>
<dbReference type="InterPro" id="IPR014776">
    <property type="entry name" value="4pyrrole_Mease_sub2"/>
</dbReference>
<dbReference type="InterPro" id="IPR006364">
    <property type="entry name" value="CobI/CbiL/CobIJ_dom"/>
</dbReference>
<dbReference type="InterPro" id="IPR012382">
    <property type="entry name" value="CobI/CbiL"/>
</dbReference>
<dbReference type="PIRSF" id="PIRSF036427">
    <property type="entry name" value="Precrrn-2_mtase"/>
    <property type="match status" value="1"/>
</dbReference>
<dbReference type="SUPFAM" id="SSF53790">
    <property type="entry name" value="Tetrapyrrole methylase"/>
    <property type="match status" value="1"/>
</dbReference>
<evidence type="ECO:0000256" key="1">
    <source>
        <dbReference type="ARBA" id="ARBA00004953"/>
    </source>
</evidence>
<dbReference type="Gene3D" id="3.40.1010.10">
    <property type="entry name" value="Cobalt-precorrin-4 Transmethylase, Domain 1"/>
    <property type="match status" value="1"/>
</dbReference>
<dbReference type="NCBIfam" id="NF004647">
    <property type="entry name" value="PRK05990.1"/>
    <property type="match status" value="1"/>
</dbReference>
<dbReference type="RefSeq" id="WP_095549166.1">
    <property type="nucleotide sequence ID" value="NZ_NSJF01000002.1"/>
</dbReference>
<dbReference type="GO" id="GO:0032259">
    <property type="term" value="P:methylation"/>
    <property type="evidence" value="ECO:0007669"/>
    <property type="project" value="UniProtKB-KW"/>
</dbReference>
<dbReference type="GO" id="GO:0030788">
    <property type="term" value="F:precorrin-2 C20-methyltransferase activity"/>
    <property type="evidence" value="ECO:0007669"/>
    <property type="project" value="UniProtKB-EC"/>
</dbReference>
<comment type="caution">
    <text evidence="9">The sequence shown here is derived from an EMBL/GenBank/DDBJ whole genome shotgun (WGS) entry which is preliminary data.</text>
</comment>
<dbReference type="Proteomes" id="UP000217999">
    <property type="component" value="Unassembled WGS sequence"/>
</dbReference>
<dbReference type="UniPathway" id="UPA00148"/>
<evidence type="ECO:0000313" key="9">
    <source>
        <dbReference type="EMBL" id="PAT35030.1"/>
    </source>
</evidence>
<dbReference type="EMBL" id="NSJF01000002">
    <property type="protein sequence ID" value="PAT35030.1"/>
    <property type="molecule type" value="Genomic_DNA"/>
</dbReference>
<proteinExistence type="inferred from homology"/>
<dbReference type="AlphaFoldDB" id="A0A2A2A920"/>
<feature type="domain" description="Tetrapyrrole methylase" evidence="8">
    <location>
        <begin position="13"/>
        <end position="226"/>
    </location>
</feature>
<dbReference type="Pfam" id="PF00590">
    <property type="entry name" value="TP_methylase"/>
    <property type="match status" value="1"/>
</dbReference>
<name>A0A2A2A920_9BURK</name>
<dbReference type="Gene3D" id="3.30.950.10">
    <property type="entry name" value="Methyltransferase, Cobalt-precorrin-4 Transmethylase, Domain 2"/>
    <property type="match status" value="1"/>
</dbReference>
<comment type="function">
    <text evidence="7">Methylates precorrin-2 at the C-20 position to produce precorrin-3A.</text>
</comment>
<evidence type="ECO:0000256" key="2">
    <source>
        <dbReference type="ARBA" id="ARBA00005879"/>
    </source>
</evidence>
<keyword evidence="6" id="KW-0949">S-adenosyl-L-methionine</keyword>
<dbReference type="InterPro" id="IPR000878">
    <property type="entry name" value="4pyrrol_Mease"/>
</dbReference>
<dbReference type="GO" id="GO:0009236">
    <property type="term" value="P:cobalamin biosynthetic process"/>
    <property type="evidence" value="ECO:0007669"/>
    <property type="project" value="UniProtKB-UniRule"/>
</dbReference>
<protein>
    <recommendedName>
        <fullName evidence="7">Precorrin-2 C(20)-methyltransferase</fullName>
        <ecNumber evidence="7">2.1.1.130</ecNumber>
    </recommendedName>
</protein>
<evidence type="ECO:0000256" key="4">
    <source>
        <dbReference type="ARBA" id="ARBA00022603"/>
    </source>
</evidence>
<reference evidence="9 10" key="1">
    <citation type="submission" date="2017-08" db="EMBL/GenBank/DDBJ databases">
        <title>WGS of Clinical strains of the CDC Group NO-1 linked to zoonotic infections in humans.</title>
        <authorList>
            <person name="Bernier A.-M."/>
            <person name="Bernard K."/>
        </authorList>
    </citation>
    <scope>NUCLEOTIDE SEQUENCE [LARGE SCALE GENOMIC DNA]</scope>
    <source>
        <strain evidence="9 10">NML03-0146</strain>
    </source>
</reference>
<keyword evidence="3" id="KW-0169">Cobalamin biosynthesis</keyword>
<sequence length="255" mass="27747">MQSKPLPAAAPGVVCVGLGPGDPELMSVKAQRLVCQAQHVAYFRKKGRPGQARQIVQGLLAPGVQEYPMEYPVTTEIALHSPAYTQALASFYDHWCQRLAQLARDAQVVVLCEGDPFFYGSFMHLYTRLRARGDVALQVVPGIPGMVGCWHATGQPMTWGDDALAVLAGTLPEDELARRMRSAEALVVMKVGRNLPRIRRALARAGRLSDAWLVQHGTMANQQVARLSDVPGDACPYFAIVLVHGQGRRPEAAPC</sequence>
<evidence type="ECO:0000256" key="5">
    <source>
        <dbReference type="ARBA" id="ARBA00022679"/>
    </source>
</evidence>
<gene>
    <name evidence="9" type="ORF">CK620_03635</name>
</gene>
<comment type="similarity">
    <text evidence="2 7">Belongs to the precorrin methyltransferase family.</text>
</comment>
<keyword evidence="5 9" id="KW-0808">Transferase</keyword>
<dbReference type="InterPro" id="IPR014777">
    <property type="entry name" value="4pyrrole_Mease_sub1"/>
</dbReference>
<accession>A0A2A2A920</accession>
<dbReference type="CDD" id="cd11645">
    <property type="entry name" value="Precorrin_2_C20_MT"/>
    <property type="match status" value="1"/>
</dbReference>
<organism evidence="9 10">
    <name type="scientific">Vandammella animalimorsus</name>
    <dbReference type="NCBI Taxonomy" id="2029117"/>
    <lineage>
        <taxon>Bacteria</taxon>
        <taxon>Pseudomonadati</taxon>
        <taxon>Pseudomonadota</taxon>
        <taxon>Betaproteobacteria</taxon>
        <taxon>Burkholderiales</taxon>
        <taxon>Comamonadaceae</taxon>
        <taxon>Vandammella</taxon>
    </lineage>
</organism>
<keyword evidence="4 9" id="KW-0489">Methyltransferase</keyword>